<sequence length="45" mass="4881">MGKMLTSISSCFSILFNRIDRSEALIVLGSATGAFMVEENSAWVP</sequence>
<keyword evidence="2" id="KW-1185">Reference proteome</keyword>
<dbReference type="EMBL" id="CP011913">
    <property type="protein sequence ID" value="AKN76815.1"/>
    <property type="molecule type" value="Genomic_DNA"/>
</dbReference>
<proteinExistence type="predicted"/>
<reference evidence="1 2" key="1">
    <citation type="journal article" date="2014" name="Int. J. Syst. Evol. Microbiol.">
        <title>Draft Genome Sequence of Corynebacterium ulcerans FRC58, Isolated from the Bronchitic Aspiration of a Patient in France.</title>
        <authorList>
            <person name="Silva Ado S."/>
            <person name="Barauna R.A."/>
            <person name="de Sa P.C."/>
            <person name="das Gracas D.A."/>
            <person name="Carneiro A.R."/>
            <person name="Thouvenin M."/>
            <person name="Azevedo V."/>
            <person name="Badell E."/>
            <person name="Guiso N."/>
            <person name="da Silva A.L."/>
            <person name="Ramos R.T."/>
        </authorList>
    </citation>
    <scope>NUCLEOTIDE SEQUENCE [LARGE SCALE GENOMIC DNA]</scope>
    <source>
        <strain evidence="1 2">FRC58</strain>
    </source>
</reference>
<evidence type="ECO:0000313" key="2">
    <source>
        <dbReference type="Proteomes" id="UP000036185"/>
    </source>
</evidence>
<organism evidence="1 2">
    <name type="scientific">Corynebacterium ulcerans FRC58</name>
    <dbReference type="NCBI Taxonomy" id="1408268"/>
    <lineage>
        <taxon>Bacteria</taxon>
        <taxon>Bacillati</taxon>
        <taxon>Actinomycetota</taxon>
        <taxon>Actinomycetes</taxon>
        <taxon>Mycobacteriales</taxon>
        <taxon>Corynebacteriaceae</taxon>
        <taxon>Corynebacterium</taxon>
    </lineage>
</organism>
<evidence type="ECO:0000313" key="1">
    <source>
        <dbReference type="EMBL" id="AKN76815.1"/>
    </source>
</evidence>
<accession>A0ABN4GT54</accession>
<protein>
    <submittedName>
        <fullName evidence="1">Uncharacterized protein</fullName>
    </submittedName>
</protein>
<dbReference type="Proteomes" id="UP000036185">
    <property type="component" value="Chromosome"/>
</dbReference>
<gene>
    <name evidence="1" type="ORF">CulFRC58_0961</name>
</gene>
<name>A0ABN4GT54_CORUL</name>